<dbReference type="InterPro" id="IPR023302">
    <property type="entry name" value="Pept_S9A_N"/>
</dbReference>
<name>A0A3N1NWY6_9GAMM</name>
<comment type="similarity">
    <text evidence="1">Belongs to the peptidase S9A family.</text>
</comment>
<dbReference type="Pfam" id="PF02897">
    <property type="entry name" value="Peptidase_S9_N"/>
    <property type="match status" value="1"/>
</dbReference>
<sequence length="629" mass="69148">MRLIYLTLLGLALTACDSKPPAPQTPRYDAKAFFDTVNYRGLSLSHDGQQVLVSSDISGIFNVFAIPVQGGSPRELTDNPGSTFAVSWFPNDERFLYTRDDGGNEIYHLFVADDAGQHDLIPDPNARAQFLAFNQDGTAFYLLSNERNPKLMDLYRYDATTYQRQRLFNNDQAFEIGAISRDGRFLALDRVNNNSDTDLYLVDLQAADKTPVLIGDLPGENANFRGLTFGPEGHFLYFATDAYGNFNQVWSHHLATGTQEKVAGSDWDVSGFAFSPSGQYRVGSVNADGRTELTVSNARTGKALVLPELPPGDITGVNFSDDDATMVFYLSSDTSPANLYALDLKSGQARALTSALNPAIDAGQLVTAQVVRYPSFDQLQIPALLYRPKGASAEDPAPVIVWVHGGPGGQSRHGYNATLQHLVNHGYGVLAVNNRGSSGYGKPFFHLDDRRHGEDDLRDLVEAKGYLQSLPWVDKDRIGIMGGSYGGYLTVAALAFHPDVFAAGVDIFGVTNWPRTLSAIPPWWESFKSYLYAEMGDPATDGERLRRISPLFHASNINKPLLVVQGLNDPRVLPVESQELVAAVKKNGVAVQYLEFIDEGHGFTKKLNRIAASEAYLRFLDTYLKGQQH</sequence>
<keyword evidence="2" id="KW-0645">Protease</keyword>
<evidence type="ECO:0000259" key="9">
    <source>
        <dbReference type="Pfam" id="PF00326"/>
    </source>
</evidence>
<evidence type="ECO:0000256" key="8">
    <source>
        <dbReference type="ARBA" id="ARBA00045885"/>
    </source>
</evidence>
<dbReference type="PROSITE" id="PS00708">
    <property type="entry name" value="PRO_ENDOPEP_SER"/>
    <property type="match status" value="1"/>
</dbReference>
<evidence type="ECO:0000313" key="11">
    <source>
        <dbReference type="EMBL" id="ROQ24344.1"/>
    </source>
</evidence>
<keyword evidence="11" id="KW-0031">Aminopeptidase</keyword>
<dbReference type="InterPro" id="IPR001375">
    <property type="entry name" value="Peptidase_S9_cat"/>
</dbReference>
<evidence type="ECO:0000256" key="5">
    <source>
        <dbReference type="ARBA" id="ARBA00022990"/>
    </source>
</evidence>
<dbReference type="InterPro" id="IPR011042">
    <property type="entry name" value="6-blade_b-propeller_TolB-like"/>
</dbReference>
<protein>
    <recommendedName>
        <fullName evidence="7">Acyl-peptide hydrolase</fullName>
    </recommendedName>
    <alternativeName>
        <fullName evidence="6">Acylaminoacyl-peptidase</fullName>
    </alternativeName>
</protein>
<dbReference type="InterPro" id="IPR002471">
    <property type="entry name" value="Pept_S9_AS"/>
</dbReference>
<dbReference type="Gene3D" id="2.120.10.30">
    <property type="entry name" value="TolB, C-terminal domain"/>
    <property type="match status" value="2"/>
</dbReference>
<evidence type="ECO:0000256" key="7">
    <source>
        <dbReference type="ARBA" id="ARBA00032596"/>
    </source>
</evidence>
<keyword evidence="12" id="KW-1185">Reference proteome</keyword>
<evidence type="ECO:0000256" key="4">
    <source>
        <dbReference type="ARBA" id="ARBA00022825"/>
    </source>
</evidence>
<evidence type="ECO:0000256" key="2">
    <source>
        <dbReference type="ARBA" id="ARBA00022670"/>
    </source>
</evidence>
<comment type="caution">
    <text evidence="11">The sequence shown here is derived from an EMBL/GenBank/DDBJ whole genome shotgun (WGS) entry which is preliminary data.</text>
</comment>
<dbReference type="RefSeq" id="WP_123422048.1">
    <property type="nucleotide sequence ID" value="NZ_RJUL01000007.1"/>
</dbReference>
<comment type="function">
    <text evidence="8">This enzyme catalyzes the hydrolysis of the N-terminal peptide bond of an N-acetylated peptide to generate an N-acetylated amino acid and a peptide with a free N-terminus. It preferentially cleaves off Ac-Ala, Ac-Met and Ac-Ser. Also, involved in the degradation of oxidized and glycated proteins.</text>
</comment>
<feature type="domain" description="Peptidase S9 prolyl oligopeptidase catalytic" evidence="9">
    <location>
        <begin position="416"/>
        <end position="626"/>
    </location>
</feature>
<dbReference type="GO" id="GO:0006508">
    <property type="term" value="P:proteolysis"/>
    <property type="evidence" value="ECO:0007669"/>
    <property type="project" value="UniProtKB-KW"/>
</dbReference>
<dbReference type="Gene3D" id="3.40.50.1820">
    <property type="entry name" value="alpha/beta hydrolase"/>
    <property type="match status" value="1"/>
</dbReference>
<dbReference type="PROSITE" id="PS51257">
    <property type="entry name" value="PROKAR_LIPOPROTEIN"/>
    <property type="match status" value="1"/>
</dbReference>
<dbReference type="GO" id="GO:0004252">
    <property type="term" value="F:serine-type endopeptidase activity"/>
    <property type="evidence" value="ECO:0007669"/>
    <property type="project" value="InterPro"/>
</dbReference>
<keyword evidence="5" id="KW-0007">Acetylation</keyword>
<dbReference type="STRING" id="584787.GCA_001247655_00889"/>
<dbReference type="Proteomes" id="UP000268033">
    <property type="component" value="Unassembled WGS sequence"/>
</dbReference>
<dbReference type="GO" id="GO:0004177">
    <property type="term" value="F:aminopeptidase activity"/>
    <property type="evidence" value="ECO:0007669"/>
    <property type="project" value="UniProtKB-KW"/>
</dbReference>
<dbReference type="PANTHER" id="PTHR42776:SF27">
    <property type="entry name" value="DIPEPTIDYL PEPTIDASE FAMILY MEMBER 6"/>
    <property type="match status" value="1"/>
</dbReference>
<dbReference type="InterPro" id="IPR029058">
    <property type="entry name" value="AB_hydrolase_fold"/>
</dbReference>
<dbReference type="PRINTS" id="PR00862">
    <property type="entry name" value="PROLIGOPTASE"/>
</dbReference>
<dbReference type="SUPFAM" id="SSF82171">
    <property type="entry name" value="DPP6 N-terminal domain-like"/>
    <property type="match status" value="1"/>
</dbReference>
<dbReference type="InterPro" id="IPR002470">
    <property type="entry name" value="Peptidase_S9A"/>
</dbReference>
<organism evidence="11 12">
    <name type="scientific">Gallaecimonas pentaromativorans</name>
    <dbReference type="NCBI Taxonomy" id="584787"/>
    <lineage>
        <taxon>Bacteria</taxon>
        <taxon>Pseudomonadati</taxon>
        <taxon>Pseudomonadota</taxon>
        <taxon>Gammaproteobacteria</taxon>
        <taxon>Enterobacterales</taxon>
        <taxon>Gallaecimonadaceae</taxon>
        <taxon>Gallaecimonas</taxon>
    </lineage>
</organism>
<reference evidence="11 12" key="1">
    <citation type="submission" date="2018-11" db="EMBL/GenBank/DDBJ databases">
        <title>Genomic Encyclopedia of Type Strains, Phase IV (KMG-IV): sequencing the most valuable type-strain genomes for metagenomic binning, comparative biology and taxonomic classification.</title>
        <authorList>
            <person name="Goeker M."/>
        </authorList>
    </citation>
    <scope>NUCLEOTIDE SEQUENCE [LARGE SCALE GENOMIC DNA]</scope>
    <source>
        <strain evidence="11 12">DSM 21945</strain>
    </source>
</reference>
<gene>
    <name evidence="11" type="ORF">EDC28_107227</name>
</gene>
<keyword evidence="4" id="KW-0720">Serine protease</keyword>
<dbReference type="SUPFAM" id="SSF53474">
    <property type="entry name" value="alpha/beta-Hydrolases"/>
    <property type="match status" value="1"/>
</dbReference>
<evidence type="ECO:0000256" key="6">
    <source>
        <dbReference type="ARBA" id="ARBA00032284"/>
    </source>
</evidence>
<keyword evidence="3" id="KW-0378">Hydrolase</keyword>
<feature type="domain" description="Peptidase S9A N-terminal" evidence="10">
    <location>
        <begin position="91"/>
        <end position="353"/>
    </location>
</feature>
<evidence type="ECO:0000256" key="1">
    <source>
        <dbReference type="ARBA" id="ARBA00005228"/>
    </source>
</evidence>
<dbReference type="EMBL" id="RJUL01000007">
    <property type="protein sequence ID" value="ROQ24344.1"/>
    <property type="molecule type" value="Genomic_DNA"/>
</dbReference>
<evidence type="ECO:0000259" key="10">
    <source>
        <dbReference type="Pfam" id="PF02897"/>
    </source>
</evidence>
<evidence type="ECO:0000256" key="3">
    <source>
        <dbReference type="ARBA" id="ARBA00022801"/>
    </source>
</evidence>
<dbReference type="Pfam" id="PF00326">
    <property type="entry name" value="Peptidase_S9"/>
    <property type="match status" value="1"/>
</dbReference>
<dbReference type="AlphaFoldDB" id="A0A3N1NWY6"/>
<proteinExistence type="inferred from homology"/>
<accession>A0A3N1NWY6</accession>
<dbReference type="PANTHER" id="PTHR42776">
    <property type="entry name" value="SERINE PEPTIDASE S9 FAMILY MEMBER"/>
    <property type="match status" value="1"/>
</dbReference>
<evidence type="ECO:0000313" key="12">
    <source>
        <dbReference type="Proteomes" id="UP000268033"/>
    </source>
</evidence>